<evidence type="ECO:0000313" key="3">
    <source>
        <dbReference type="EMBL" id="QEE30813.1"/>
    </source>
</evidence>
<reference evidence="2 4" key="1">
    <citation type="submission" date="2019-08" db="EMBL/GenBank/DDBJ databases">
        <title>Complete genome sequence of Terriglobus albidus strain ORNL.</title>
        <authorList>
            <person name="Podar M."/>
        </authorList>
    </citation>
    <scope>NUCLEOTIDE SEQUENCE [LARGE SCALE GENOMIC DNA]</scope>
    <source>
        <strain evidence="2 4">ORNL</strain>
    </source>
</reference>
<dbReference type="InterPro" id="IPR036397">
    <property type="entry name" value="RNaseH_sf"/>
</dbReference>
<dbReference type="InterPro" id="IPR047655">
    <property type="entry name" value="Transpos_IS630-like"/>
</dbReference>
<name>A0A5B9EB83_9BACT</name>
<evidence type="ECO:0000313" key="4">
    <source>
        <dbReference type="Proteomes" id="UP000321820"/>
    </source>
</evidence>
<dbReference type="KEGG" id="talb:FTW19_24120"/>
<dbReference type="Pfam" id="PF13358">
    <property type="entry name" value="DDE_3"/>
    <property type="match status" value="1"/>
</dbReference>
<protein>
    <submittedName>
        <fullName evidence="2">IS630 family transposase</fullName>
    </submittedName>
</protein>
<feature type="domain" description="Tc1-like transposase DDE" evidence="1">
    <location>
        <begin position="20"/>
        <end position="167"/>
    </location>
</feature>
<dbReference type="EMBL" id="CP042806">
    <property type="protein sequence ID" value="QEE30813.1"/>
    <property type="molecule type" value="Genomic_DNA"/>
</dbReference>
<dbReference type="Proteomes" id="UP000321820">
    <property type="component" value="Chromosome"/>
</dbReference>
<evidence type="ECO:0000313" key="2">
    <source>
        <dbReference type="EMBL" id="QEE27691.1"/>
    </source>
</evidence>
<dbReference type="Gene3D" id="3.30.420.10">
    <property type="entry name" value="Ribonuclease H-like superfamily/Ribonuclease H"/>
    <property type="match status" value="1"/>
</dbReference>
<dbReference type="RefSeq" id="WP_147646881.1">
    <property type="nucleotide sequence ID" value="NZ_CP042806.1"/>
</dbReference>
<proteinExistence type="predicted"/>
<organism evidence="2 4">
    <name type="scientific">Terriglobus albidus</name>
    <dbReference type="NCBI Taxonomy" id="1592106"/>
    <lineage>
        <taxon>Bacteria</taxon>
        <taxon>Pseudomonadati</taxon>
        <taxon>Acidobacteriota</taxon>
        <taxon>Terriglobia</taxon>
        <taxon>Terriglobales</taxon>
        <taxon>Acidobacteriaceae</taxon>
        <taxon>Terriglobus</taxon>
    </lineage>
</organism>
<gene>
    <name evidence="2" type="ORF">FTW19_06595</name>
    <name evidence="3" type="ORF">FTW19_24120</name>
</gene>
<sequence>MGQTGLARSQKKAHRLKAWLVFLDESGFLLAPLVRRSWAPSGQTPVIYQRGRHHKKVSAIAALCVSPERDEVRLYFRLYPGGDVDSTRVIDFLRALNHELAVNWCLIWDRLNAHRSKQTSRWLAGAQRLRTSFFPPYAPELNPVEYLWSWTKINPLANRAFFDIDDLAVEARHAARSLQHKQSLLRSFVQHSPLLLRLK</sequence>
<evidence type="ECO:0000259" key="1">
    <source>
        <dbReference type="Pfam" id="PF13358"/>
    </source>
</evidence>
<accession>A0A5B9EB83</accession>
<keyword evidence="4" id="KW-1185">Reference proteome</keyword>
<dbReference type="InterPro" id="IPR038717">
    <property type="entry name" value="Tc1-like_DDE_dom"/>
</dbReference>
<dbReference type="KEGG" id="talb:FTW19_06595"/>
<dbReference type="OrthoDB" id="106632at2"/>
<dbReference type="GO" id="GO:0003676">
    <property type="term" value="F:nucleic acid binding"/>
    <property type="evidence" value="ECO:0007669"/>
    <property type="project" value="InterPro"/>
</dbReference>
<dbReference type="AlphaFoldDB" id="A0A5B9EB83"/>
<dbReference type="EMBL" id="CP042806">
    <property type="protein sequence ID" value="QEE27691.1"/>
    <property type="molecule type" value="Genomic_DNA"/>
</dbReference>
<dbReference type="NCBIfam" id="NF033545">
    <property type="entry name" value="transpos_IS630"/>
    <property type="match status" value="1"/>
</dbReference>